<keyword evidence="2" id="KW-1185">Reference proteome</keyword>
<evidence type="ECO:0000313" key="2">
    <source>
        <dbReference type="Proteomes" id="UP001151760"/>
    </source>
</evidence>
<gene>
    <name evidence="1" type="ORF">Tco_1133175</name>
</gene>
<dbReference type="EMBL" id="BQNB010021861">
    <property type="protein sequence ID" value="GJU10779.1"/>
    <property type="molecule type" value="Genomic_DNA"/>
</dbReference>
<keyword evidence="1" id="KW-0695">RNA-directed DNA polymerase</keyword>
<proteinExistence type="predicted"/>
<reference evidence="1" key="2">
    <citation type="submission" date="2022-01" db="EMBL/GenBank/DDBJ databases">
        <authorList>
            <person name="Yamashiro T."/>
            <person name="Shiraishi A."/>
            <person name="Satake H."/>
            <person name="Nakayama K."/>
        </authorList>
    </citation>
    <scope>NUCLEOTIDE SEQUENCE</scope>
</reference>
<dbReference type="Proteomes" id="UP001151760">
    <property type="component" value="Unassembled WGS sequence"/>
</dbReference>
<protein>
    <submittedName>
        <fullName evidence="1">RNA-directed DNA polymerase, eukaryota</fullName>
    </submittedName>
</protein>
<keyword evidence="1" id="KW-0808">Transferase</keyword>
<dbReference type="SUPFAM" id="SSF54928">
    <property type="entry name" value="RNA-binding domain, RBD"/>
    <property type="match status" value="1"/>
</dbReference>
<reference evidence="1" key="1">
    <citation type="journal article" date="2022" name="Int. J. Mol. Sci.">
        <title>Draft Genome of Tanacetum Coccineum: Genomic Comparison of Closely Related Tanacetum-Family Plants.</title>
        <authorList>
            <person name="Yamashiro T."/>
            <person name="Shiraishi A."/>
            <person name="Nakayama K."/>
            <person name="Satake H."/>
        </authorList>
    </citation>
    <scope>NUCLEOTIDE SEQUENCE</scope>
</reference>
<comment type="caution">
    <text evidence="1">The sequence shown here is derived from an EMBL/GenBank/DDBJ whole genome shotgun (WGS) entry which is preliminary data.</text>
</comment>
<organism evidence="1 2">
    <name type="scientific">Tanacetum coccineum</name>
    <dbReference type="NCBI Taxonomy" id="301880"/>
    <lineage>
        <taxon>Eukaryota</taxon>
        <taxon>Viridiplantae</taxon>
        <taxon>Streptophyta</taxon>
        <taxon>Embryophyta</taxon>
        <taxon>Tracheophyta</taxon>
        <taxon>Spermatophyta</taxon>
        <taxon>Magnoliopsida</taxon>
        <taxon>eudicotyledons</taxon>
        <taxon>Gunneridae</taxon>
        <taxon>Pentapetalae</taxon>
        <taxon>asterids</taxon>
        <taxon>campanulids</taxon>
        <taxon>Asterales</taxon>
        <taxon>Asteraceae</taxon>
        <taxon>Asteroideae</taxon>
        <taxon>Anthemideae</taxon>
        <taxon>Anthemidinae</taxon>
        <taxon>Tanacetum</taxon>
    </lineage>
</organism>
<name>A0ABQ5JDZ0_9ASTR</name>
<dbReference type="InterPro" id="IPR035979">
    <property type="entry name" value="RBD_domain_sf"/>
</dbReference>
<evidence type="ECO:0000313" key="1">
    <source>
        <dbReference type="EMBL" id="GJU10779.1"/>
    </source>
</evidence>
<keyword evidence="1" id="KW-0548">Nucleotidyltransferase</keyword>
<dbReference type="GO" id="GO:0003964">
    <property type="term" value="F:RNA-directed DNA polymerase activity"/>
    <property type="evidence" value="ECO:0007669"/>
    <property type="project" value="UniProtKB-KW"/>
</dbReference>
<accession>A0ABQ5JDZ0</accession>
<sequence>MDRLCPHGRLVDAFIANKLSKGGKRFGFIRFLGVNDANVFVKSLSNIWIGSFHLFITIAINQRSNPNPKPQTSKPTQSYNNLSNQNAFLLLSTNFTNNEIPETKAEQPKPNTNLTPTNPKRIIAINDQDHINVVNTDSILLVKLKDIESMSNKYTICRNEGFLDLNIHHVGGYWIWIQFPSTTTCSKFQENESLKRLYSVKKAPSSNFKVDECILWIEIRRFQCLSSGRVCISTKSHRLVSENVQVEINKELFEATVQEIGSWCTKINDDYIDISSNGKLKDLDISSESIDDHSVDDLEHIQTNLNNIDDQDFEQKMEGEEDIHKIIPQQPSKEEVNNEVSNPKCKAESSELSRPLGFEFMKKSHSFSSKCSTSFAR</sequence>